<protein>
    <submittedName>
        <fullName evidence="2">Uncharacterized protein</fullName>
    </submittedName>
</protein>
<feature type="coiled-coil region" evidence="1">
    <location>
        <begin position="62"/>
        <end position="91"/>
    </location>
</feature>
<dbReference type="RefSeq" id="WP_109894063.1">
    <property type="nucleotide sequence ID" value="NZ_CP029550.1"/>
</dbReference>
<evidence type="ECO:0000256" key="1">
    <source>
        <dbReference type="SAM" id="Coils"/>
    </source>
</evidence>
<evidence type="ECO:0000313" key="3">
    <source>
        <dbReference type="Proteomes" id="UP000245926"/>
    </source>
</evidence>
<dbReference type="KEGG" id="mets:DK389_26105"/>
<dbReference type="Proteomes" id="UP000245926">
    <property type="component" value="Chromosome"/>
</dbReference>
<dbReference type="OrthoDB" id="8006203at2"/>
<dbReference type="AlphaFoldDB" id="A0A2U8WB33"/>
<keyword evidence="1" id="KW-0175">Coiled coil</keyword>
<name>A0A2U8WB33_9HYPH</name>
<evidence type="ECO:0000313" key="2">
    <source>
        <dbReference type="EMBL" id="AWN43347.1"/>
    </source>
</evidence>
<accession>A0A2U8WB33</accession>
<reference evidence="3" key="1">
    <citation type="submission" date="2018-05" db="EMBL/GenBank/DDBJ databases">
        <title>Complete Genome Sequence of Methylobacterium sp. 17SD2-17.</title>
        <authorList>
            <person name="Srinivasan S."/>
        </authorList>
    </citation>
    <scope>NUCLEOTIDE SEQUENCE [LARGE SCALE GENOMIC DNA]</scope>
    <source>
        <strain evidence="3">17SD2-17</strain>
    </source>
</reference>
<organism evidence="2 3">
    <name type="scientific">Methylobacterium durans</name>
    <dbReference type="NCBI Taxonomy" id="2202825"/>
    <lineage>
        <taxon>Bacteria</taxon>
        <taxon>Pseudomonadati</taxon>
        <taxon>Pseudomonadota</taxon>
        <taxon>Alphaproteobacteria</taxon>
        <taxon>Hyphomicrobiales</taxon>
        <taxon>Methylobacteriaceae</taxon>
        <taxon>Methylobacterium</taxon>
    </lineage>
</organism>
<dbReference type="EMBL" id="CP029550">
    <property type="protein sequence ID" value="AWN43347.1"/>
    <property type="molecule type" value="Genomic_DNA"/>
</dbReference>
<gene>
    <name evidence="2" type="ORF">DK389_26105</name>
</gene>
<keyword evidence="3" id="KW-1185">Reference proteome</keyword>
<proteinExistence type="predicted"/>
<sequence length="101" mass="10988">MAERHEPGRTAYEARFAGFPLGQRGIAPAWADLGPEARAIWARVEGAVLRDFRQAAAMLIDARMAETRARSAEAVNEALEAERRADAAINRLEALAKGEDA</sequence>